<protein>
    <recommendedName>
        <fullName evidence="2">NACHT-NTPase and P-loop NTPases N-terminal domain-containing protein</fullName>
    </recommendedName>
</protein>
<dbReference type="KEGG" id="fvn:FVRRES_04776"/>
<dbReference type="OrthoDB" id="4330845at2759"/>
<dbReference type="Proteomes" id="UP000245910">
    <property type="component" value="Chromosome II"/>
</dbReference>
<sequence>MPSAEATKSQAARALKTTLFVLDQAECSLPENASDPPAAFLFVTKHLPVARELFVSVMTRLEPGSEETAQMAKMYPVIELVADESCKRLRAIESLFDAIKQDYQSGTKNKHYAAAVQRGDGNKIENIMVDLLTSISRVVVEPFVSSEEIERLHEVLEEAKKLPPSLVDDPSAGIHVNNNSSGTQFYHAGNGHQHNCSGGFQVNGDNQNASYTYAEKTKADNN</sequence>
<organism evidence="3 4">
    <name type="scientific">Fusarium venenatum</name>
    <dbReference type="NCBI Taxonomy" id="56646"/>
    <lineage>
        <taxon>Eukaryota</taxon>
        <taxon>Fungi</taxon>
        <taxon>Dikarya</taxon>
        <taxon>Ascomycota</taxon>
        <taxon>Pezizomycotina</taxon>
        <taxon>Sordariomycetes</taxon>
        <taxon>Hypocreomycetidae</taxon>
        <taxon>Hypocreales</taxon>
        <taxon>Nectriaceae</taxon>
        <taxon>Fusarium</taxon>
    </lineage>
</organism>
<evidence type="ECO:0000259" key="2">
    <source>
        <dbReference type="Pfam" id="PF17107"/>
    </source>
</evidence>
<evidence type="ECO:0000313" key="4">
    <source>
        <dbReference type="Proteomes" id="UP000245910"/>
    </source>
</evidence>
<dbReference type="STRING" id="56646.A0A2L2TJB9"/>
<dbReference type="Pfam" id="PF17107">
    <property type="entry name" value="SesA"/>
    <property type="match status" value="1"/>
</dbReference>
<evidence type="ECO:0000313" key="3">
    <source>
        <dbReference type="EMBL" id="CEI60340.1"/>
    </source>
</evidence>
<reference evidence="4" key="1">
    <citation type="submission" date="2014-10" db="EMBL/GenBank/DDBJ databases">
        <authorList>
            <person name="King R."/>
        </authorList>
    </citation>
    <scope>NUCLEOTIDE SEQUENCE [LARGE SCALE GENOMIC DNA]</scope>
    <source>
        <strain evidence="4">A3/5</strain>
    </source>
</reference>
<dbReference type="AlphaFoldDB" id="A0A2L2TJB9"/>
<name>A0A2L2TJB9_9HYPO</name>
<dbReference type="EMBL" id="LN649230">
    <property type="protein sequence ID" value="CEI60340.1"/>
    <property type="molecule type" value="Genomic_DNA"/>
</dbReference>
<evidence type="ECO:0000256" key="1">
    <source>
        <dbReference type="SAM" id="MobiDB-lite"/>
    </source>
</evidence>
<feature type="region of interest" description="Disordered" evidence="1">
    <location>
        <begin position="167"/>
        <end position="189"/>
    </location>
</feature>
<keyword evidence="4" id="KW-1185">Reference proteome</keyword>
<proteinExistence type="predicted"/>
<accession>A0A2L2TJB9</accession>
<dbReference type="GeneID" id="37256415"/>
<dbReference type="InterPro" id="IPR031352">
    <property type="entry name" value="SesA"/>
</dbReference>
<dbReference type="RefSeq" id="XP_025584060.1">
    <property type="nucleotide sequence ID" value="XM_025733122.2"/>
</dbReference>
<feature type="domain" description="NACHT-NTPase and P-loop NTPases N-terminal" evidence="2">
    <location>
        <begin position="32"/>
        <end position="136"/>
    </location>
</feature>